<dbReference type="Gene3D" id="1.20.1260.60">
    <property type="entry name" value="Vacuolar protein sorting-associated protein Ist1"/>
    <property type="match status" value="1"/>
</dbReference>
<dbReference type="KEGG" id="qlo:115954809"/>
<dbReference type="OMA" id="QPCYFCL"/>
<dbReference type="InterPro" id="IPR005061">
    <property type="entry name" value="Ist1"/>
</dbReference>
<dbReference type="GeneID" id="115954809"/>
<dbReference type="InterPro" id="IPR042277">
    <property type="entry name" value="IST1-like"/>
</dbReference>
<keyword evidence="5" id="KW-1185">Reference proteome</keyword>
<name>A0A7N2MAH8_QUELO</name>
<reference evidence="4" key="2">
    <citation type="submission" date="2021-01" db="UniProtKB">
        <authorList>
            <consortium name="EnsemblPlants"/>
        </authorList>
    </citation>
    <scope>IDENTIFICATION</scope>
</reference>
<evidence type="ECO:0000313" key="5">
    <source>
        <dbReference type="Proteomes" id="UP000594261"/>
    </source>
</evidence>
<dbReference type="PANTHER" id="PTHR12161:SF44">
    <property type="entry name" value="REGULATOR OF VPS4 ACTIVITY IN THE MVB PATHWAY PROTEIN"/>
    <property type="match status" value="1"/>
</dbReference>
<dbReference type="Pfam" id="PF03398">
    <property type="entry name" value="Ist1"/>
    <property type="match status" value="1"/>
</dbReference>
<evidence type="ECO:0000256" key="3">
    <source>
        <dbReference type="SAM" id="MobiDB-lite"/>
    </source>
</evidence>
<feature type="region of interest" description="Disordered" evidence="3">
    <location>
        <begin position="372"/>
        <end position="413"/>
    </location>
</feature>
<dbReference type="FunFam" id="1.20.1260.60:FF:000002">
    <property type="entry name" value="Vacuolar protein sorting-associated protein IST1"/>
    <property type="match status" value="1"/>
</dbReference>
<dbReference type="GO" id="GO:0015031">
    <property type="term" value="P:protein transport"/>
    <property type="evidence" value="ECO:0007669"/>
    <property type="project" value="InterPro"/>
</dbReference>
<evidence type="ECO:0000256" key="2">
    <source>
        <dbReference type="SAM" id="Coils"/>
    </source>
</evidence>
<feature type="compositionally biased region" description="Basic residues" evidence="3">
    <location>
        <begin position="397"/>
        <end position="413"/>
    </location>
</feature>
<evidence type="ECO:0000256" key="1">
    <source>
        <dbReference type="ARBA" id="ARBA00005536"/>
    </source>
</evidence>
<organism evidence="4 5">
    <name type="scientific">Quercus lobata</name>
    <name type="common">Valley oak</name>
    <dbReference type="NCBI Taxonomy" id="97700"/>
    <lineage>
        <taxon>Eukaryota</taxon>
        <taxon>Viridiplantae</taxon>
        <taxon>Streptophyta</taxon>
        <taxon>Embryophyta</taxon>
        <taxon>Tracheophyta</taxon>
        <taxon>Spermatophyta</taxon>
        <taxon>Magnoliopsida</taxon>
        <taxon>eudicotyledons</taxon>
        <taxon>Gunneridae</taxon>
        <taxon>Pentapetalae</taxon>
        <taxon>rosids</taxon>
        <taxon>fabids</taxon>
        <taxon>Fagales</taxon>
        <taxon>Fagaceae</taxon>
        <taxon>Quercus</taxon>
    </lineage>
</organism>
<dbReference type="Gramene" id="QL08p038151:mrna">
    <property type="protein sequence ID" value="QL08p038151:mrna"/>
    <property type="gene ID" value="QL08p038151"/>
</dbReference>
<dbReference type="AlphaFoldDB" id="A0A7N2MAH8"/>
<dbReference type="EMBL" id="LRBV02000008">
    <property type="status" value="NOT_ANNOTATED_CDS"/>
    <property type="molecule type" value="Genomic_DNA"/>
</dbReference>
<dbReference type="Proteomes" id="UP000594261">
    <property type="component" value="Chromosome 8"/>
</dbReference>
<feature type="region of interest" description="Disordered" evidence="3">
    <location>
        <begin position="578"/>
        <end position="600"/>
    </location>
</feature>
<comment type="similarity">
    <text evidence="1">Belongs to the IST1 family.</text>
</comment>
<evidence type="ECO:0000313" key="4">
    <source>
        <dbReference type="EnsemblPlants" id="QL08p038151:mrna"/>
    </source>
</evidence>
<gene>
    <name evidence="4" type="primary">LOC115954809</name>
</gene>
<dbReference type="OrthoDB" id="29853at2759"/>
<sequence>MFDILFGWRKASKCKKLIKRVQCRLKGLKNKRNSIVRQIRGDVAQLIKTGHEQIAFTRVEQLIKDESIVALYELLDHFCESILVNLSYIRKHKDRPNDINEAVSSLIYASARCGDLPELLVIRKLFGERYGQKFALTAVELLPGNLVNREIIEKLSQKSVPEDVKHRLIDEIARDYNLKPEVLALEYYPEWKQEQVKENSGHQVLDTDVKAYCDATNGSEMQASSVEEIERKVIYVDSLSTSNKILTEPCNSLSHQDSDMSIAFTSSIVHSANSSIVHQSSSGVVESSVNNKAHVVEISKLNSPYKYKISGLEHEEVRKTRASSSESLPQFPEETVVYLDDIDEFQSLTKNNRAFPDQRIFKFKSSVLPKSEKIEGSGDESNMNHYESWSEKSGSRSSRKRGKASGKRLRRRSMSWESQSVKDIDCLLYYGNLRKSSPTHHQMKHHKQNPGVGRQQSYYSQKRFKKPCCLDLGSDFESCNCSLRHPIFYFCTYDDEENGEVLPWKPKRGSTTLVSFPTHGPEQELVCNECYHHHWSWNRELDKEMERNTFTKKPRRRRIYDSGAAVYDVFTYPDFQPNKQNEEMKGKADRSYSPSSCVSSNISSQRVTSSFTRKVTLPPYFRAETMPPERLKEACNETILRSNSCPFQHPNHVHPKLPNCDDIEAKFRALKKELVQNKGCGRNKQLV</sequence>
<dbReference type="RefSeq" id="XP_030928612.1">
    <property type="nucleotide sequence ID" value="XM_031072752.1"/>
</dbReference>
<proteinExistence type="inferred from homology"/>
<feature type="compositionally biased region" description="Low complexity" evidence="3">
    <location>
        <begin position="591"/>
        <end position="600"/>
    </location>
</feature>
<accession>A0A7N2MAH8</accession>
<feature type="coiled-coil region" evidence="2">
    <location>
        <begin position="11"/>
        <end position="38"/>
    </location>
</feature>
<evidence type="ECO:0008006" key="6">
    <source>
        <dbReference type="Google" id="ProtNLM"/>
    </source>
</evidence>
<keyword evidence="2" id="KW-0175">Coiled coil</keyword>
<protein>
    <recommendedName>
        <fullName evidence="6">Vacuolar protein sorting-associated protein Ist1</fullName>
    </recommendedName>
</protein>
<dbReference type="InParanoid" id="A0A7N2MAH8"/>
<reference evidence="4 5" key="1">
    <citation type="journal article" date="2016" name="G3 (Bethesda)">
        <title>First Draft Assembly and Annotation of the Genome of a California Endemic Oak Quercus lobata Nee (Fagaceae).</title>
        <authorList>
            <person name="Sork V.L."/>
            <person name="Fitz-Gibbon S.T."/>
            <person name="Puiu D."/>
            <person name="Crepeau M."/>
            <person name="Gugger P.F."/>
            <person name="Sherman R."/>
            <person name="Stevens K."/>
            <person name="Langley C.H."/>
            <person name="Pellegrini M."/>
            <person name="Salzberg S.L."/>
        </authorList>
    </citation>
    <scope>NUCLEOTIDE SEQUENCE [LARGE SCALE GENOMIC DNA]</scope>
    <source>
        <strain evidence="4 5">cv. SW786</strain>
    </source>
</reference>
<feature type="compositionally biased region" description="Basic and acidic residues" evidence="3">
    <location>
        <begin position="580"/>
        <end position="590"/>
    </location>
</feature>
<dbReference type="EnsemblPlants" id="QL08p038151:mrna">
    <property type="protein sequence ID" value="QL08p038151:mrna"/>
    <property type="gene ID" value="QL08p038151"/>
</dbReference>
<dbReference type="PANTHER" id="PTHR12161">
    <property type="entry name" value="IST1 FAMILY MEMBER"/>
    <property type="match status" value="1"/>
</dbReference>